<organism evidence="4 5">
    <name type="scientific">Castanea mollissima</name>
    <name type="common">Chinese chestnut</name>
    <dbReference type="NCBI Taxonomy" id="60419"/>
    <lineage>
        <taxon>Eukaryota</taxon>
        <taxon>Viridiplantae</taxon>
        <taxon>Streptophyta</taxon>
        <taxon>Embryophyta</taxon>
        <taxon>Tracheophyta</taxon>
        <taxon>Spermatophyta</taxon>
        <taxon>Magnoliopsida</taxon>
        <taxon>eudicotyledons</taxon>
        <taxon>Gunneridae</taxon>
        <taxon>Pentapetalae</taxon>
        <taxon>rosids</taxon>
        <taxon>fabids</taxon>
        <taxon>Fagales</taxon>
        <taxon>Fagaceae</taxon>
        <taxon>Castanea</taxon>
    </lineage>
</organism>
<reference evidence="4" key="1">
    <citation type="submission" date="2020-03" db="EMBL/GenBank/DDBJ databases">
        <title>Castanea mollissima Vanexum genome sequencing.</title>
        <authorList>
            <person name="Staton M."/>
        </authorList>
    </citation>
    <scope>NUCLEOTIDE SEQUENCE</scope>
    <source>
        <tissue evidence="4">Leaf</tissue>
    </source>
</reference>
<evidence type="ECO:0000313" key="4">
    <source>
        <dbReference type="EMBL" id="KAF3966113.1"/>
    </source>
</evidence>
<dbReference type="EMBL" id="JRKL02001089">
    <property type="protein sequence ID" value="KAF3966113.1"/>
    <property type="molecule type" value="Genomic_DNA"/>
</dbReference>
<comment type="similarity">
    <text evidence="2">Belongs to the SNU66/SART1 family.</text>
</comment>
<sequence length="70" mass="7871">MRLVDGVSKDEHIADEDKEKNVPNETIYEVAVGKGLLGVLKLLKERGTLKESIEWGGRNMDKKKSKLGYL</sequence>
<dbReference type="GO" id="GO:0045292">
    <property type="term" value="P:mRNA cis splicing, via spliceosome"/>
    <property type="evidence" value="ECO:0007669"/>
    <property type="project" value="TreeGrafter"/>
</dbReference>
<dbReference type="PANTHER" id="PTHR14152:SF5">
    <property type="entry name" value="U4_U6.U5 TRI-SNRNP-ASSOCIATED PROTEIN 1"/>
    <property type="match status" value="1"/>
</dbReference>
<keyword evidence="5" id="KW-1185">Reference proteome</keyword>
<dbReference type="AlphaFoldDB" id="A0A8J4RNW1"/>
<evidence type="ECO:0000313" key="5">
    <source>
        <dbReference type="Proteomes" id="UP000737018"/>
    </source>
</evidence>
<dbReference type="InterPro" id="IPR005011">
    <property type="entry name" value="SNU66/SART1"/>
</dbReference>
<dbReference type="Proteomes" id="UP000737018">
    <property type="component" value="Unassembled WGS sequence"/>
</dbReference>
<proteinExistence type="inferred from homology"/>
<protein>
    <submittedName>
        <fullName evidence="4">Uncharacterized protein</fullName>
    </submittedName>
</protein>
<dbReference type="GO" id="GO:0000481">
    <property type="term" value="P:maturation of 5S rRNA"/>
    <property type="evidence" value="ECO:0007669"/>
    <property type="project" value="TreeGrafter"/>
</dbReference>
<dbReference type="GO" id="GO:0046540">
    <property type="term" value="C:U4/U6 x U5 tri-snRNP complex"/>
    <property type="evidence" value="ECO:0007669"/>
    <property type="project" value="TreeGrafter"/>
</dbReference>
<evidence type="ECO:0000256" key="3">
    <source>
        <dbReference type="ARBA" id="ARBA00023242"/>
    </source>
</evidence>
<gene>
    <name evidence="4" type="ORF">CMV_009755</name>
</gene>
<name>A0A8J4RNW1_9ROSI</name>
<keyword evidence="3" id="KW-0539">Nucleus</keyword>
<comment type="subcellular location">
    <subcellularLocation>
        <location evidence="1">Nucleus</location>
    </subcellularLocation>
</comment>
<comment type="caution">
    <text evidence="4">The sequence shown here is derived from an EMBL/GenBank/DDBJ whole genome shotgun (WGS) entry which is preliminary data.</text>
</comment>
<dbReference type="PANTHER" id="PTHR14152">
    <property type="entry name" value="SQUAMOUS CELL CARCINOMA ANTIGEN RECOGNISED BY CYTOTOXIC T LYMPHOCYTES"/>
    <property type="match status" value="1"/>
</dbReference>
<evidence type="ECO:0000256" key="2">
    <source>
        <dbReference type="ARBA" id="ARBA00006076"/>
    </source>
</evidence>
<accession>A0A8J4RNW1</accession>
<evidence type="ECO:0000256" key="1">
    <source>
        <dbReference type="ARBA" id="ARBA00004123"/>
    </source>
</evidence>